<dbReference type="OrthoDB" id="121049at2"/>
<proteinExistence type="predicted"/>
<dbReference type="RefSeq" id="WP_131153273.1">
    <property type="nucleotide sequence ID" value="NZ_CP036402.1"/>
</dbReference>
<dbReference type="InterPro" id="IPR012675">
    <property type="entry name" value="Beta-grasp_dom_sf"/>
</dbReference>
<keyword evidence="2" id="KW-1185">Reference proteome</keyword>
<dbReference type="AlphaFoldDB" id="A0A411YAQ3"/>
<reference evidence="1 2" key="1">
    <citation type="submission" date="2019-01" db="EMBL/GenBank/DDBJ databases">
        <title>Egibacter rhizosphaerae EGI 80759T.</title>
        <authorList>
            <person name="Chen D.-D."/>
            <person name="Tian Y."/>
            <person name="Jiao J.-Y."/>
            <person name="Zhang X.-T."/>
            <person name="Zhang Y.-G."/>
            <person name="Zhang Y."/>
            <person name="Xiao M."/>
            <person name="Shu W.-S."/>
            <person name="Li W.-J."/>
        </authorList>
    </citation>
    <scope>NUCLEOTIDE SEQUENCE [LARGE SCALE GENOMIC DNA]</scope>
    <source>
        <strain evidence="1 2">EGI 80759</strain>
    </source>
</reference>
<dbReference type="Gene3D" id="3.10.20.30">
    <property type="match status" value="1"/>
</dbReference>
<dbReference type="SUPFAM" id="SSF54285">
    <property type="entry name" value="MoaD/ThiS"/>
    <property type="match status" value="1"/>
</dbReference>
<name>A0A411YAQ3_9ACTN</name>
<organism evidence="1 2">
    <name type="scientific">Egibacter rhizosphaerae</name>
    <dbReference type="NCBI Taxonomy" id="1670831"/>
    <lineage>
        <taxon>Bacteria</taxon>
        <taxon>Bacillati</taxon>
        <taxon>Actinomycetota</taxon>
        <taxon>Nitriliruptoria</taxon>
        <taxon>Egibacterales</taxon>
        <taxon>Egibacteraceae</taxon>
        <taxon>Egibacter</taxon>
    </lineage>
</organism>
<protein>
    <recommendedName>
        <fullName evidence="3">MoaD/ThiS family protein</fullName>
    </recommendedName>
</protein>
<gene>
    <name evidence="1" type="ORF">ER308_00935</name>
</gene>
<evidence type="ECO:0000313" key="2">
    <source>
        <dbReference type="Proteomes" id="UP000291469"/>
    </source>
</evidence>
<evidence type="ECO:0000313" key="1">
    <source>
        <dbReference type="EMBL" id="QBI18275.1"/>
    </source>
</evidence>
<evidence type="ECO:0008006" key="3">
    <source>
        <dbReference type="Google" id="ProtNLM"/>
    </source>
</evidence>
<dbReference type="EMBL" id="CP036402">
    <property type="protein sequence ID" value="QBI18275.1"/>
    <property type="molecule type" value="Genomic_DNA"/>
</dbReference>
<sequence length="108" mass="11615">MSERARTEAARIRLVVPHQLRTLARVSGEVTVEVARPATVEAVVDALEAAHPSLAGTVRDRATGRRRAMIRVYADGEDYSDAWTEAELPASVIQGREPVRLIGAIAGG</sequence>
<dbReference type="KEGG" id="erz:ER308_00935"/>
<accession>A0A411YAQ3</accession>
<dbReference type="InterPro" id="IPR016155">
    <property type="entry name" value="Mopterin_synth/thiamin_S_b"/>
</dbReference>
<dbReference type="CDD" id="cd17040">
    <property type="entry name" value="Ubl_MoaD_like"/>
    <property type="match status" value="1"/>
</dbReference>
<dbReference type="Proteomes" id="UP000291469">
    <property type="component" value="Chromosome"/>
</dbReference>